<feature type="region of interest" description="Disordered" evidence="13">
    <location>
        <begin position="879"/>
        <end position="924"/>
    </location>
</feature>
<dbReference type="InterPro" id="IPR047820">
    <property type="entry name" value="P5A-type_ATPase"/>
</dbReference>
<dbReference type="FunFam" id="3.40.50.1000:FF:000056">
    <property type="entry name" value="Cation-transporting ATPase"/>
    <property type="match status" value="1"/>
</dbReference>
<dbReference type="GO" id="GO:0015662">
    <property type="term" value="F:P-type ion transporter activity"/>
    <property type="evidence" value="ECO:0007669"/>
    <property type="project" value="TreeGrafter"/>
</dbReference>
<dbReference type="Pfam" id="PF00122">
    <property type="entry name" value="E1-E2_ATPase"/>
    <property type="match status" value="1"/>
</dbReference>
<dbReference type="SFLD" id="SFLDG00002">
    <property type="entry name" value="C1.7:_P-type_atpase_like"/>
    <property type="match status" value="1"/>
</dbReference>
<gene>
    <name evidence="17" type="primary">EOG090X00J5</name>
</gene>
<evidence type="ECO:0000256" key="1">
    <source>
        <dbReference type="ARBA" id="ARBA00004477"/>
    </source>
</evidence>
<dbReference type="AlphaFoldDB" id="A0A4Y7LNK2"/>
<proteinExistence type="evidence at transcript level"/>
<dbReference type="PRINTS" id="PR00119">
    <property type="entry name" value="CATATPASE"/>
</dbReference>
<dbReference type="InterPro" id="IPR023299">
    <property type="entry name" value="ATPase_P-typ_cyto_dom_N"/>
</dbReference>
<feature type="domain" description="P-type ATPase A" evidence="15">
    <location>
        <begin position="284"/>
        <end position="379"/>
    </location>
</feature>
<sequence length="1207" mass="136009">MAFSDTQRQARNGRKSVSYDIFSAKMAPDALKSLDDLVHKVTLHNPLPQIVHGYSLPFIFLYSAWFYCWVFVYGVEEYNEAGWIILASIGLIQVLVSLSCYWSVNVRTFLTCVNATNPLQAIFAKVVPTPNNGSSQLVKIHKEKNDAGKTTKIWFNFQKTRYYWDFSSECFRGIDFPIKQSYEEYMNWKGYQTDIEIKEAESNYGKNDLEMVVPEFSELFLERATAPFFVFQVFCVCLWCLDAYWYYSIFTLLMLVAFECTLVQQQLRNMSEIRKMGNKPFNIHVYRCKKWQLISSDLLVPGDLVSVARSNDDSQLVPCDMVLLRGPCIVDESLLTGESVPQMKEPLENVPDDQIQRTLDIEDESKLHILFGGTRIVQHTSPTKTSGQLKAPDGGCLAYVLRNSFSTSQGKLLRTILFGVKRVTANNLETFGFILFLLFFAILASGYLWIKGTEDPNRNRYKLFLECTLILTSVVPPELPIELSLAVNTSLVQLTKLGVYCTEPFRIPFAGRIEMCCFDKTGTLTNDNLVVEGIAGLDEDDLTQVQPVNQVPLETLQTLATCHSLIHLDEGLVGDPLEKATLTAIEWTLTKADALIPNSKSVVRSPALKIFHRYHFSSALKRMSVIAGYSLPGSVETHYMATVKGAPETLKSMFSSVPSSYDNVYLAMSRKGARVLALGQRQLGVMSHQTVRSLKREQLESDLKFAGFLILSCPMKKDSLSVIREIVASSHRVVMITGDNPLTACHVAKVLKFTIKKETTLILTLIGNDWVWQSVDQELELPMIPSDLRLFTHDYVLCVTGLGLAHLHTLHYKFYRSILPHIRIFARVSPKQKELIITSLNDFGFTTLMCGDGTNDVGALKHAHCGVAILSHPPEFISKSKKSEEKVKEKETNEEGVEKSKRLVSRHGERGRPSSSTHDVAVDPRLERLNKAQNQLAQMMKEMEEQERAQLVKLGDASIAAPFTSKMSSIQSICHVIKQGRCTLVTTLQMFKILALNALVLAYSQSVLYLEGVKFSDGQATLQGLLLAACFLFISRSKPLKYLSKQRPLPNIFNTYTILTVLLQFFVHFSSLVFLIQQSSMRLPARESQFPDLEKEFEPNLLNSTVYIISMALQVSTIAVNYRGHPFMESLLENRVLLYSLVGTGSFILSLVLGIMPEINQEFGIVDFDPEYRNLLAGVLLCDFVLAFVVDRICLFIFGEGKLKINV</sequence>
<keyword evidence="3" id="KW-0813">Transport</keyword>
<dbReference type="Pfam" id="PF23143">
    <property type="entry name" value="2TM_P5A-ATPase"/>
    <property type="match status" value="1"/>
</dbReference>
<evidence type="ECO:0000256" key="6">
    <source>
        <dbReference type="ARBA" id="ARBA00022741"/>
    </source>
</evidence>
<dbReference type="InterPro" id="IPR006544">
    <property type="entry name" value="P-type_TPase_V"/>
</dbReference>
<evidence type="ECO:0000256" key="12">
    <source>
        <dbReference type="ARBA" id="ARBA00023136"/>
    </source>
</evidence>
<dbReference type="SFLD" id="SFLDS00003">
    <property type="entry name" value="Haloacid_Dehalogenase"/>
    <property type="match status" value="1"/>
</dbReference>
<keyword evidence="4 14" id="KW-0812">Transmembrane</keyword>
<feature type="transmembrane region" description="Helical" evidence="14">
    <location>
        <begin position="82"/>
        <end position="104"/>
    </location>
</feature>
<dbReference type="SUPFAM" id="SSF81660">
    <property type="entry name" value="Metal cation-transporting ATPase, ATP-binding domain N"/>
    <property type="match status" value="1"/>
</dbReference>
<evidence type="ECO:0000259" key="16">
    <source>
        <dbReference type="Pfam" id="PF23143"/>
    </source>
</evidence>
<dbReference type="InterPro" id="IPR018303">
    <property type="entry name" value="ATPase_P-typ_P_site"/>
</dbReference>
<dbReference type="GO" id="GO:0046872">
    <property type="term" value="F:metal ion binding"/>
    <property type="evidence" value="ECO:0007669"/>
    <property type="project" value="UniProtKB-KW"/>
</dbReference>
<dbReference type="SFLD" id="SFLDF00027">
    <property type="entry name" value="p-type_atpase"/>
    <property type="match status" value="1"/>
</dbReference>
<dbReference type="GO" id="GO:0006874">
    <property type="term" value="P:intracellular calcium ion homeostasis"/>
    <property type="evidence" value="ECO:0007669"/>
    <property type="project" value="TreeGrafter"/>
</dbReference>
<dbReference type="PANTHER" id="PTHR45630">
    <property type="entry name" value="CATION-TRANSPORTING ATPASE-RELATED"/>
    <property type="match status" value="1"/>
</dbReference>
<evidence type="ECO:0000256" key="7">
    <source>
        <dbReference type="ARBA" id="ARBA00022824"/>
    </source>
</evidence>
<accession>A0A4Y7LNK2</accession>
<evidence type="ECO:0000259" key="15">
    <source>
        <dbReference type="Pfam" id="PF00122"/>
    </source>
</evidence>
<dbReference type="InterPro" id="IPR023298">
    <property type="entry name" value="ATPase_P-typ_TM_dom_sf"/>
</dbReference>
<organism evidence="17">
    <name type="scientific">Eubosmina coregoni</name>
    <dbReference type="NCBI Taxonomy" id="186181"/>
    <lineage>
        <taxon>Eukaryota</taxon>
        <taxon>Metazoa</taxon>
        <taxon>Ecdysozoa</taxon>
        <taxon>Arthropoda</taxon>
        <taxon>Crustacea</taxon>
        <taxon>Branchiopoda</taxon>
        <taxon>Diplostraca</taxon>
        <taxon>Cladocera</taxon>
        <taxon>Anomopoda</taxon>
        <taxon>Bosminidae</taxon>
        <taxon>Eubosmina</taxon>
    </lineage>
</organism>
<name>A0A4Y7LNK2_9CRUS</name>
<evidence type="ECO:0000256" key="9">
    <source>
        <dbReference type="ARBA" id="ARBA00022842"/>
    </source>
</evidence>
<evidence type="ECO:0000256" key="8">
    <source>
        <dbReference type="ARBA" id="ARBA00022840"/>
    </source>
</evidence>
<evidence type="ECO:0000313" key="17">
    <source>
        <dbReference type="EMBL" id="SVE69624.1"/>
    </source>
</evidence>
<dbReference type="InterPro" id="IPR008250">
    <property type="entry name" value="ATPase_P-typ_transduc_dom_A_sf"/>
</dbReference>
<dbReference type="Gene3D" id="3.40.50.1000">
    <property type="entry name" value="HAD superfamily/HAD-like"/>
    <property type="match status" value="1"/>
</dbReference>
<dbReference type="PROSITE" id="PS00154">
    <property type="entry name" value="ATPASE_E1_E2"/>
    <property type="match status" value="1"/>
</dbReference>
<keyword evidence="12 14" id="KW-0472">Membrane</keyword>
<feature type="transmembrane region" description="Helical" evidence="14">
    <location>
        <begin position="54"/>
        <end position="75"/>
    </location>
</feature>
<dbReference type="SUPFAM" id="SSF81665">
    <property type="entry name" value="Calcium ATPase, transmembrane domain M"/>
    <property type="match status" value="1"/>
</dbReference>
<dbReference type="GO" id="GO:0019829">
    <property type="term" value="F:ATPase-coupled monoatomic cation transmembrane transporter activity"/>
    <property type="evidence" value="ECO:0007669"/>
    <property type="project" value="TreeGrafter"/>
</dbReference>
<dbReference type="InterPro" id="IPR059000">
    <property type="entry name" value="ATPase_P-type_domA"/>
</dbReference>
<keyword evidence="5" id="KW-0479">Metal-binding</keyword>
<evidence type="ECO:0000256" key="10">
    <source>
        <dbReference type="ARBA" id="ARBA00022967"/>
    </source>
</evidence>
<reference evidence="17" key="1">
    <citation type="submission" date="2018-08" db="EMBL/GenBank/DDBJ databases">
        <authorList>
            <person name="Cornetti L."/>
        </authorList>
    </citation>
    <scope>NUCLEOTIDE SEQUENCE</scope>
    <source>
        <strain evidence="17">FI-BAL1-1</strain>
    </source>
</reference>
<dbReference type="SUPFAM" id="SSF56784">
    <property type="entry name" value="HAD-like"/>
    <property type="match status" value="1"/>
</dbReference>
<dbReference type="SUPFAM" id="SSF81653">
    <property type="entry name" value="Calcium ATPase, transduction domain A"/>
    <property type="match status" value="1"/>
</dbReference>
<dbReference type="EMBL" id="LR000005">
    <property type="protein sequence ID" value="SVE69624.1"/>
    <property type="molecule type" value="mRNA"/>
</dbReference>
<feature type="transmembrane region" description="Helical" evidence="14">
    <location>
        <begin position="1136"/>
        <end position="1155"/>
    </location>
</feature>
<dbReference type="InterPro" id="IPR057255">
    <property type="entry name" value="2TM_P5A-ATPase"/>
</dbReference>
<dbReference type="Gene3D" id="3.40.1110.10">
    <property type="entry name" value="Calcium-transporting ATPase, cytoplasmic domain N"/>
    <property type="match status" value="1"/>
</dbReference>
<dbReference type="InterPro" id="IPR023214">
    <property type="entry name" value="HAD_sf"/>
</dbReference>
<protein>
    <submittedName>
        <fullName evidence="17">EOG090X00J5</fullName>
    </submittedName>
</protein>
<dbReference type="InterPro" id="IPR036412">
    <property type="entry name" value="HAD-like_sf"/>
</dbReference>
<dbReference type="InterPro" id="IPR044492">
    <property type="entry name" value="P_typ_ATPase_HD_dom"/>
</dbReference>
<evidence type="ECO:0000256" key="3">
    <source>
        <dbReference type="ARBA" id="ARBA00022448"/>
    </source>
</evidence>
<feature type="transmembrane region" description="Helical" evidence="14">
    <location>
        <begin position="431"/>
        <end position="450"/>
    </location>
</feature>
<evidence type="ECO:0000256" key="4">
    <source>
        <dbReference type="ARBA" id="ARBA00022692"/>
    </source>
</evidence>
<evidence type="ECO:0000256" key="11">
    <source>
        <dbReference type="ARBA" id="ARBA00022989"/>
    </source>
</evidence>
<dbReference type="NCBIfam" id="TIGR01657">
    <property type="entry name" value="P-ATPase-V"/>
    <property type="match status" value="1"/>
</dbReference>
<comment type="subcellular location">
    <subcellularLocation>
        <location evidence="1">Endoplasmic reticulum membrane</location>
        <topology evidence="1">Multi-pass membrane protein</topology>
    </subcellularLocation>
</comment>
<feature type="transmembrane region" description="Helical" evidence="14">
    <location>
        <begin position="1056"/>
        <end position="1076"/>
    </location>
</feature>
<keyword evidence="9" id="KW-0460">Magnesium</keyword>
<keyword evidence="7" id="KW-0256">Endoplasmic reticulum</keyword>
<keyword evidence="8" id="KW-0067">ATP-binding</keyword>
<evidence type="ECO:0000256" key="13">
    <source>
        <dbReference type="SAM" id="MobiDB-lite"/>
    </source>
</evidence>
<evidence type="ECO:0000256" key="5">
    <source>
        <dbReference type="ARBA" id="ARBA00022723"/>
    </source>
</evidence>
<feature type="compositionally biased region" description="Basic and acidic residues" evidence="13">
    <location>
        <begin position="881"/>
        <end position="912"/>
    </location>
</feature>
<dbReference type="GO" id="GO:0005524">
    <property type="term" value="F:ATP binding"/>
    <property type="evidence" value="ECO:0007669"/>
    <property type="project" value="UniProtKB-KW"/>
</dbReference>
<dbReference type="CDD" id="cd07543">
    <property type="entry name" value="P-type_ATPase_cation"/>
    <property type="match status" value="1"/>
</dbReference>
<keyword evidence="10" id="KW-1278">Translocase</keyword>
<feature type="transmembrane region" description="Helical" evidence="14">
    <location>
        <begin position="1175"/>
        <end position="1198"/>
    </location>
</feature>
<keyword evidence="11 14" id="KW-1133">Transmembrane helix</keyword>
<dbReference type="Gene3D" id="2.70.150.10">
    <property type="entry name" value="Calcium-transporting ATPase, cytoplasmic transduction domain A"/>
    <property type="match status" value="1"/>
</dbReference>
<evidence type="ECO:0000256" key="14">
    <source>
        <dbReference type="SAM" id="Phobius"/>
    </source>
</evidence>
<keyword evidence="6" id="KW-0547">Nucleotide-binding</keyword>
<comment type="similarity">
    <text evidence="2">Belongs to the cation transport ATPase (P-type) (TC 3.A.3) family. Type V subfamily.</text>
</comment>
<dbReference type="FunFam" id="2.70.150.10:FF:000056">
    <property type="entry name" value="Cation-transporting ATPase"/>
    <property type="match status" value="1"/>
</dbReference>
<dbReference type="PANTHER" id="PTHR45630:SF7">
    <property type="entry name" value="ENDOPLASMIC RETICULUM TRANSMEMBRANE HELIX TRANSLOCASE"/>
    <property type="match status" value="1"/>
</dbReference>
<feature type="domain" description="P5A-ATPase transmembrane helical hairpin" evidence="16">
    <location>
        <begin position="48"/>
        <end position="115"/>
    </location>
</feature>
<dbReference type="GO" id="GO:0005789">
    <property type="term" value="C:endoplasmic reticulum membrane"/>
    <property type="evidence" value="ECO:0007669"/>
    <property type="project" value="UniProtKB-SubCell"/>
</dbReference>
<evidence type="ECO:0000256" key="2">
    <source>
        <dbReference type="ARBA" id="ARBA00006000"/>
    </source>
</evidence>